<dbReference type="AlphaFoldDB" id="A0A6C0FAR0"/>
<evidence type="ECO:0000313" key="1">
    <source>
        <dbReference type="EMBL" id="QHT38956.1"/>
    </source>
</evidence>
<name>A0A6C0FAR0_9ZZZZ</name>
<sequence>MPKKMSESKKRESAIIGTIQQKEDAESLVDSIAFGTYE</sequence>
<proteinExistence type="predicted"/>
<organism evidence="1">
    <name type="scientific">viral metagenome</name>
    <dbReference type="NCBI Taxonomy" id="1070528"/>
    <lineage>
        <taxon>unclassified sequences</taxon>
        <taxon>metagenomes</taxon>
        <taxon>organismal metagenomes</taxon>
    </lineage>
</organism>
<protein>
    <submittedName>
        <fullName evidence="1">Uncharacterized protein</fullName>
    </submittedName>
</protein>
<dbReference type="EMBL" id="MN738838">
    <property type="protein sequence ID" value="QHT38956.1"/>
    <property type="molecule type" value="Genomic_DNA"/>
</dbReference>
<accession>A0A6C0FAR0</accession>
<reference evidence="1" key="1">
    <citation type="journal article" date="2020" name="Nature">
        <title>Giant virus diversity and host interactions through global metagenomics.</title>
        <authorList>
            <person name="Schulz F."/>
            <person name="Roux S."/>
            <person name="Paez-Espino D."/>
            <person name="Jungbluth S."/>
            <person name="Walsh D.A."/>
            <person name="Denef V.J."/>
            <person name="McMahon K.D."/>
            <person name="Konstantinidis K.T."/>
            <person name="Eloe-Fadrosh E.A."/>
            <person name="Kyrpides N.C."/>
            <person name="Woyke T."/>
        </authorList>
    </citation>
    <scope>NUCLEOTIDE SEQUENCE</scope>
    <source>
        <strain evidence="1">GVMAG-S-ERX556126-94</strain>
    </source>
</reference>